<evidence type="ECO:0000313" key="1">
    <source>
        <dbReference type="EMBL" id="NSJ86030.1"/>
    </source>
</evidence>
<gene>
    <name evidence="1" type="ORF">G5A70_07555</name>
</gene>
<dbReference type="RefSeq" id="WP_173749053.1">
    <property type="nucleotide sequence ID" value="NZ_JAAITA010000007.1"/>
</dbReference>
<comment type="caution">
    <text evidence="1">The sequence shown here is derived from an EMBL/GenBank/DDBJ whole genome shotgun (WGS) entry which is preliminary data.</text>
</comment>
<sequence length="88" mass="9782">MQEVHERNAQTISCSGYLGKSRKPGSVRKARIEEIVEPPGCPTEPLAGMQIQETDERFGMFRIQKCILLIHTDEGSDVVNKGKGVKRA</sequence>
<evidence type="ECO:0000313" key="2">
    <source>
        <dbReference type="Proteomes" id="UP000822142"/>
    </source>
</evidence>
<keyword evidence="2" id="KW-1185">Reference proteome</keyword>
<reference evidence="1 2" key="1">
    <citation type="journal article" date="2020" name="Cell Host Microbe">
        <title>Functional and Genomic Variation between Human-Derived Isolates of Lachnospiraceae Reveals Inter- and Intra-Species Diversity.</title>
        <authorList>
            <person name="Sorbara M.T."/>
            <person name="Littmann E.R."/>
            <person name="Fontana E."/>
            <person name="Moody T.U."/>
            <person name="Kohout C.E."/>
            <person name="Gjonbalaj M."/>
            <person name="Eaton V."/>
            <person name="Seok R."/>
            <person name="Leiner I.M."/>
            <person name="Pamer E.G."/>
        </authorList>
    </citation>
    <scope>NUCLEOTIDE SEQUENCE [LARGE SCALE GENOMIC DNA]</scope>
    <source>
        <strain evidence="1 2">MSK.15.26</strain>
    </source>
</reference>
<dbReference type="EMBL" id="JAAITA010000007">
    <property type="protein sequence ID" value="NSJ86030.1"/>
    <property type="molecule type" value="Genomic_DNA"/>
</dbReference>
<accession>A0ABX2IAD4</accession>
<proteinExistence type="predicted"/>
<name>A0ABX2IAD4_BLAHA</name>
<protein>
    <submittedName>
        <fullName evidence="1">Uncharacterized protein</fullName>
    </submittedName>
</protein>
<dbReference type="Proteomes" id="UP000822142">
    <property type="component" value="Unassembled WGS sequence"/>
</dbReference>
<organism evidence="1 2">
    <name type="scientific">Blautia hansenii</name>
    <name type="common">Ruminococcus hansenii</name>
    <dbReference type="NCBI Taxonomy" id="1322"/>
    <lineage>
        <taxon>Bacteria</taxon>
        <taxon>Bacillati</taxon>
        <taxon>Bacillota</taxon>
        <taxon>Clostridia</taxon>
        <taxon>Lachnospirales</taxon>
        <taxon>Lachnospiraceae</taxon>
        <taxon>Blautia</taxon>
    </lineage>
</organism>